<dbReference type="PANTHER" id="PTHR33112">
    <property type="entry name" value="DOMAIN PROTEIN, PUTATIVE-RELATED"/>
    <property type="match status" value="1"/>
</dbReference>
<protein>
    <submittedName>
        <fullName evidence="2">Heterokaryon incompatibility protein-domain-containing protein</fullName>
    </submittedName>
</protein>
<dbReference type="PANTHER" id="PTHR33112:SF9">
    <property type="entry name" value="HETEROKARYON INCOMPATIBILITY DOMAIN-CONTAINING PROTEIN"/>
    <property type="match status" value="1"/>
</dbReference>
<sequence>MESSHSGTEKPCGICEYPNWTEVQGEPTLPNELMLQEGSYDELRASVGTGCCGCRLLWEGWNYAIPESDCRDKEWLTWNRASSTDSALYLHVFRHPRGVANIDIFTLPGQPRYQHVREAPMISRTTNLDENLCRIRKWLAHCESQHLSCAAVGAETAAPSRLLDVGVDASDDTVRLVNGSSGSSSSDVGRAATRYICLSHCWGRTRSQHITLRSNLESQYRGIPLRELPRTFRDAVAVTRALGVRFLWIDSLCIVQDDDADWHSHVDVMARIYGAAYLTLAAGASADDEGGFFRDAAPQHADVHRFTLSDTSSASGGWTIQMRHCLPHPDEDWPIGPVLPLMRRGWVFQERILSRRFLCFAQNEVFWECREGVACPCSPADGDDVRPNEGEGHGEEGLGARGIVTRASFPNCQPTKYYMANMSTLSSEQLMELWRDLVSTFSLRELTFADDKLPALDGMRQAFQGEMARRGVHPMPTYLWGLWTGPSLAGDLQWQNYFKTEQGRPREAPSWSWVAAADGGIEWRSDLQSTGWTIKEIVDVGSARGTDQKASPPEMPGTALLLHARLSDPVSFVTCPRDGIDWPSAMEPVYPGYRQCMVYRRAGSTENGAVSAPPIDFGEAAPLEANLEELALNYEDFISLRDDSLGGNSSDFNADYVFWSDETDLRRSLDGARFLEMGAMSMDVGSDDPMLFVEGPVLRERGQRLGGRPAYERIGWLRHRPTRKPDGDGHVPTGSFQDILII</sequence>
<dbReference type="Proteomes" id="UP001390339">
    <property type="component" value="Unassembled WGS sequence"/>
</dbReference>
<evidence type="ECO:0000313" key="2">
    <source>
        <dbReference type="EMBL" id="KAK8850893.1"/>
    </source>
</evidence>
<gene>
    <name evidence="2" type="ORF">PGQ11_013372</name>
</gene>
<feature type="domain" description="Heterokaryon incompatibility" evidence="1">
    <location>
        <begin position="195"/>
        <end position="350"/>
    </location>
</feature>
<keyword evidence="3" id="KW-1185">Reference proteome</keyword>
<comment type="caution">
    <text evidence="2">The sequence shown here is derived from an EMBL/GenBank/DDBJ whole genome shotgun (WGS) entry which is preliminary data.</text>
</comment>
<name>A0ABR2HP28_9PEZI</name>
<accession>A0ABR2HP28</accession>
<organism evidence="2 3">
    <name type="scientific">Apiospora arundinis</name>
    <dbReference type="NCBI Taxonomy" id="335852"/>
    <lineage>
        <taxon>Eukaryota</taxon>
        <taxon>Fungi</taxon>
        <taxon>Dikarya</taxon>
        <taxon>Ascomycota</taxon>
        <taxon>Pezizomycotina</taxon>
        <taxon>Sordariomycetes</taxon>
        <taxon>Xylariomycetidae</taxon>
        <taxon>Amphisphaeriales</taxon>
        <taxon>Apiosporaceae</taxon>
        <taxon>Apiospora</taxon>
    </lineage>
</organism>
<dbReference type="EMBL" id="JAPCWZ010000009">
    <property type="protein sequence ID" value="KAK8850893.1"/>
    <property type="molecule type" value="Genomic_DNA"/>
</dbReference>
<reference evidence="2 3" key="1">
    <citation type="journal article" date="2024" name="IMA Fungus">
        <title>Apiospora arundinis, a panoply of carbohydrate-active enzymes and secondary metabolites.</title>
        <authorList>
            <person name="Sorensen T."/>
            <person name="Petersen C."/>
            <person name="Muurmann A.T."/>
            <person name="Christiansen J.V."/>
            <person name="Brundto M.L."/>
            <person name="Overgaard C.K."/>
            <person name="Boysen A.T."/>
            <person name="Wollenberg R.D."/>
            <person name="Larsen T.O."/>
            <person name="Sorensen J.L."/>
            <person name="Nielsen K.L."/>
            <person name="Sondergaard T.E."/>
        </authorList>
    </citation>
    <scope>NUCLEOTIDE SEQUENCE [LARGE SCALE GENOMIC DNA]</scope>
    <source>
        <strain evidence="2 3">AAU 773</strain>
    </source>
</reference>
<evidence type="ECO:0000313" key="3">
    <source>
        <dbReference type="Proteomes" id="UP001390339"/>
    </source>
</evidence>
<evidence type="ECO:0000259" key="1">
    <source>
        <dbReference type="Pfam" id="PF06985"/>
    </source>
</evidence>
<dbReference type="Pfam" id="PF06985">
    <property type="entry name" value="HET"/>
    <property type="match status" value="1"/>
</dbReference>
<proteinExistence type="predicted"/>
<dbReference type="InterPro" id="IPR010730">
    <property type="entry name" value="HET"/>
</dbReference>